<accession>A0A7W9TT07</accession>
<organism evidence="2 3">
    <name type="scientific">Paraburkholderia bannensis</name>
    <dbReference type="NCBI Taxonomy" id="765414"/>
    <lineage>
        <taxon>Bacteria</taxon>
        <taxon>Pseudomonadati</taxon>
        <taxon>Pseudomonadota</taxon>
        <taxon>Betaproteobacteria</taxon>
        <taxon>Burkholderiales</taxon>
        <taxon>Burkholderiaceae</taxon>
        <taxon>Paraburkholderia</taxon>
    </lineage>
</organism>
<sequence>MRASTLEKNASLFAETLRRLGEPEEEVQRRVQCALVRARAGSKLKPGHETVNRYAGCCPITAIARELRMKRADLFERLSREGWLYRTAVGWRATDAALSAGWAVLRGRGVVRWAQLTPTGAQEIARRLGVAPGHFDD</sequence>
<dbReference type="InterPro" id="IPR005039">
    <property type="entry name" value="Ant_C"/>
</dbReference>
<name>A0A7W9TT07_9BURK</name>
<protein>
    <recommendedName>
        <fullName evidence="1">Antirepressor protein C-terminal domain-containing protein</fullName>
    </recommendedName>
</protein>
<evidence type="ECO:0000313" key="3">
    <source>
        <dbReference type="Proteomes" id="UP000571554"/>
    </source>
</evidence>
<evidence type="ECO:0000313" key="2">
    <source>
        <dbReference type="EMBL" id="MBB6100539.1"/>
    </source>
</evidence>
<proteinExistence type="predicted"/>
<dbReference type="Pfam" id="PF03374">
    <property type="entry name" value="ANT"/>
    <property type="match status" value="1"/>
</dbReference>
<feature type="domain" description="Antirepressor protein C-terminal" evidence="1">
    <location>
        <begin position="51"/>
        <end position="108"/>
    </location>
</feature>
<evidence type="ECO:0000259" key="1">
    <source>
        <dbReference type="Pfam" id="PF03374"/>
    </source>
</evidence>
<reference evidence="2 3" key="1">
    <citation type="submission" date="2020-08" db="EMBL/GenBank/DDBJ databases">
        <title>Above-ground endophytic microbial communities from plants in different locations in the United States.</title>
        <authorList>
            <person name="Frank C."/>
        </authorList>
    </citation>
    <scope>NUCLEOTIDE SEQUENCE [LARGE SCALE GENOMIC DNA]</scope>
    <source>
        <strain evidence="2 3">WP4_2_2</strain>
    </source>
</reference>
<comment type="caution">
    <text evidence="2">The sequence shown here is derived from an EMBL/GenBank/DDBJ whole genome shotgun (WGS) entry which is preliminary data.</text>
</comment>
<dbReference type="AlphaFoldDB" id="A0A7W9TT07"/>
<dbReference type="Proteomes" id="UP000571554">
    <property type="component" value="Unassembled WGS sequence"/>
</dbReference>
<dbReference type="RefSeq" id="WP_183720415.1">
    <property type="nucleotide sequence ID" value="NZ_JACHBW010000001.1"/>
</dbReference>
<keyword evidence="3" id="KW-1185">Reference proteome</keyword>
<dbReference type="GO" id="GO:0003677">
    <property type="term" value="F:DNA binding"/>
    <property type="evidence" value="ECO:0007669"/>
    <property type="project" value="InterPro"/>
</dbReference>
<gene>
    <name evidence="2" type="ORF">F4827_000343</name>
</gene>
<dbReference type="EMBL" id="JACHBW010000001">
    <property type="protein sequence ID" value="MBB6100539.1"/>
    <property type="molecule type" value="Genomic_DNA"/>
</dbReference>